<organism evidence="2 3">
    <name type="scientific">Marchantia polymorpha subsp. ruderalis</name>
    <dbReference type="NCBI Taxonomy" id="1480154"/>
    <lineage>
        <taxon>Eukaryota</taxon>
        <taxon>Viridiplantae</taxon>
        <taxon>Streptophyta</taxon>
        <taxon>Embryophyta</taxon>
        <taxon>Marchantiophyta</taxon>
        <taxon>Marchantiopsida</taxon>
        <taxon>Marchantiidae</taxon>
        <taxon>Marchantiales</taxon>
        <taxon>Marchantiaceae</taxon>
        <taxon>Marchantia</taxon>
    </lineage>
</organism>
<comment type="caution">
    <text evidence="2">The sequence shown here is derived from an EMBL/GenBank/DDBJ whole genome shotgun (WGS) entry which is preliminary data.</text>
</comment>
<dbReference type="Proteomes" id="UP000077202">
    <property type="component" value="Unassembled WGS sequence"/>
</dbReference>
<reference evidence="2" key="1">
    <citation type="submission" date="2016-03" db="EMBL/GenBank/DDBJ databases">
        <title>Mechanisms controlling the formation of the plant cell surface in tip-growing cells are functionally conserved among land plants.</title>
        <authorList>
            <person name="Honkanen S."/>
            <person name="Jones V.A."/>
            <person name="Morieri G."/>
            <person name="Champion C."/>
            <person name="Hetherington A.J."/>
            <person name="Kelly S."/>
            <person name="Saint-Marcoux D."/>
            <person name="Proust H."/>
            <person name="Prescott H."/>
            <person name="Dolan L."/>
        </authorList>
    </citation>
    <scope>NUCLEOTIDE SEQUENCE [LARGE SCALE GENOMIC DNA]</scope>
    <source>
        <tissue evidence="2">Whole gametophyte</tissue>
    </source>
</reference>
<protein>
    <submittedName>
        <fullName evidence="2">Uncharacterized protein</fullName>
    </submittedName>
</protein>
<dbReference type="EMBL" id="LVLJ01003178">
    <property type="protein sequence ID" value="OAE22500.1"/>
    <property type="molecule type" value="Genomic_DNA"/>
</dbReference>
<accession>A0A176VNL8</accession>
<feature type="compositionally biased region" description="Basic and acidic residues" evidence="1">
    <location>
        <begin position="126"/>
        <end position="136"/>
    </location>
</feature>
<keyword evidence="3" id="KW-1185">Reference proteome</keyword>
<sequence length="199" mass="21852">MSSGNHGHLLAFSSAERLGSDFCNHCSKLWCKLLVPGFWEPHGDRVVMRRRVKSAVHNSSQVYKRSATAKTAFRYVIVGALFHSSALSTPQAPHERIAPPVPGTVSQRLDREPTAIRRPNPLTGMGRRERTGERDEPRSLALFVPSAPLLVPLIRGLPDGHRLDFSPRGAELPVRDVRAVVIPLSREGGLSPDSVRACS</sequence>
<gene>
    <name evidence="2" type="ORF">AXG93_4697s1370</name>
</gene>
<proteinExistence type="predicted"/>
<feature type="region of interest" description="Disordered" evidence="1">
    <location>
        <begin position="116"/>
        <end position="136"/>
    </location>
</feature>
<evidence type="ECO:0000313" key="3">
    <source>
        <dbReference type="Proteomes" id="UP000077202"/>
    </source>
</evidence>
<dbReference type="AlphaFoldDB" id="A0A176VNL8"/>
<evidence type="ECO:0000313" key="2">
    <source>
        <dbReference type="EMBL" id="OAE22500.1"/>
    </source>
</evidence>
<evidence type="ECO:0000256" key="1">
    <source>
        <dbReference type="SAM" id="MobiDB-lite"/>
    </source>
</evidence>
<name>A0A176VNL8_MARPO</name>